<reference evidence="6" key="1">
    <citation type="submission" date="2022-10" db="EMBL/GenBank/DDBJ databases">
        <title>The complete genomes of actinobacterial strains from the NBC collection.</title>
        <authorList>
            <person name="Joergensen T.S."/>
            <person name="Alvarez Arevalo M."/>
            <person name="Sterndorff E.B."/>
            <person name="Faurdal D."/>
            <person name="Vuksanovic O."/>
            <person name="Mourched A.-S."/>
            <person name="Charusanti P."/>
            <person name="Shaw S."/>
            <person name="Blin K."/>
            <person name="Weber T."/>
        </authorList>
    </citation>
    <scope>NUCLEOTIDE SEQUENCE</scope>
    <source>
        <strain evidence="6">NBC_00003</strain>
    </source>
</reference>
<organism evidence="6">
    <name type="scientific">Streptomyces sp. NBC_00003</name>
    <dbReference type="NCBI Taxonomy" id="2903608"/>
    <lineage>
        <taxon>Bacteria</taxon>
        <taxon>Bacillati</taxon>
        <taxon>Actinomycetota</taxon>
        <taxon>Actinomycetes</taxon>
        <taxon>Kitasatosporales</taxon>
        <taxon>Streptomycetaceae</taxon>
        <taxon>Streptomyces</taxon>
    </lineage>
</organism>
<evidence type="ECO:0000256" key="4">
    <source>
        <dbReference type="PROSITE-ProRule" id="PRU00335"/>
    </source>
</evidence>
<dbReference type="InterPro" id="IPR009057">
    <property type="entry name" value="Homeodomain-like_sf"/>
</dbReference>
<dbReference type="Pfam" id="PF02909">
    <property type="entry name" value="TetR_C_1"/>
    <property type="match status" value="1"/>
</dbReference>
<dbReference type="InterPro" id="IPR001647">
    <property type="entry name" value="HTH_TetR"/>
</dbReference>
<dbReference type="GO" id="GO:0045892">
    <property type="term" value="P:negative regulation of DNA-templated transcription"/>
    <property type="evidence" value="ECO:0007669"/>
    <property type="project" value="InterPro"/>
</dbReference>
<dbReference type="PRINTS" id="PR00455">
    <property type="entry name" value="HTHTETR"/>
</dbReference>
<dbReference type="PROSITE" id="PS50977">
    <property type="entry name" value="HTH_TETR_2"/>
    <property type="match status" value="1"/>
</dbReference>
<sequence>MADRRARPKAGLSRDKVLDAALDFVDREGIAALTMRALGAELGVEAMTLYHHVGNKGELLDALVGRVVRRATVGLPPGGADSPSVETADDWTGWARAFASRLRAELLRHPGVLPLIATRPLSSADDLELMEEWLAALTGAGLALGRAMDVINALATFTVGHTLAEAGRTPGERADAPDLDDVAPDPERFPLLAEVTATRVGLDFAERFDRTVDFILAGYRDLQQE</sequence>
<dbReference type="InterPro" id="IPR050109">
    <property type="entry name" value="HTH-type_TetR-like_transc_reg"/>
</dbReference>
<evidence type="ECO:0000256" key="3">
    <source>
        <dbReference type="ARBA" id="ARBA00023163"/>
    </source>
</evidence>
<keyword evidence="3" id="KW-0804">Transcription</keyword>
<name>A0AAU2UZ01_9ACTN</name>
<dbReference type="EMBL" id="CP108318">
    <property type="protein sequence ID" value="WTW60417.1"/>
    <property type="molecule type" value="Genomic_DNA"/>
</dbReference>
<dbReference type="PANTHER" id="PTHR30055:SF151">
    <property type="entry name" value="TRANSCRIPTIONAL REGULATORY PROTEIN"/>
    <property type="match status" value="1"/>
</dbReference>
<dbReference type="PANTHER" id="PTHR30055">
    <property type="entry name" value="HTH-TYPE TRANSCRIPTIONAL REGULATOR RUTR"/>
    <property type="match status" value="1"/>
</dbReference>
<accession>A0AAU2UZ01</accession>
<evidence type="ECO:0000313" key="6">
    <source>
        <dbReference type="EMBL" id="WTW60417.1"/>
    </source>
</evidence>
<evidence type="ECO:0000256" key="2">
    <source>
        <dbReference type="ARBA" id="ARBA00023125"/>
    </source>
</evidence>
<keyword evidence="1" id="KW-0805">Transcription regulation</keyword>
<evidence type="ECO:0000259" key="5">
    <source>
        <dbReference type="PROSITE" id="PS50977"/>
    </source>
</evidence>
<dbReference type="InterPro" id="IPR004111">
    <property type="entry name" value="Repressor_TetR_C"/>
</dbReference>
<protein>
    <submittedName>
        <fullName evidence="6">TetR/AcrR family transcriptional regulator C-terminal domain-containing protein</fullName>
    </submittedName>
</protein>
<feature type="DNA-binding region" description="H-T-H motif" evidence="4">
    <location>
        <begin position="34"/>
        <end position="53"/>
    </location>
</feature>
<dbReference type="SUPFAM" id="SSF48498">
    <property type="entry name" value="Tetracyclin repressor-like, C-terminal domain"/>
    <property type="match status" value="1"/>
</dbReference>
<dbReference type="AlphaFoldDB" id="A0AAU2UZ01"/>
<feature type="domain" description="HTH tetR-type" evidence="5">
    <location>
        <begin position="11"/>
        <end position="71"/>
    </location>
</feature>
<dbReference type="Gene3D" id="1.10.357.10">
    <property type="entry name" value="Tetracycline Repressor, domain 2"/>
    <property type="match status" value="1"/>
</dbReference>
<dbReference type="InterPro" id="IPR036271">
    <property type="entry name" value="Tet_transcr_reg_TetR-rel_C_sf"/>
</dbReference>
<dbReference type="Pfam" id="PF00440">
    <property type="entry name" value="TetR_N"/>
    <property type="match status" value="1"/>
</dbReference>
<proteinExistence type="predicted"/>
<evidence type="ECO:0000256" key="1">
    <source>
        <dbReference type="ARBA" id="ARBA00023015"/>
    </source>
</evidence>
<dbReference type="Gene3D" id="1.10.10.60">
    <property type="entry name" value="Homeodomain-like"/>
    <property type="match status" value="1"/>
</dbReference>
<gene>
    <name evidence="6" type="ORF">OG549_07075</name>
</gene>
<dbReference type="GO" id="GO:0003700">
    <property type="term" value="F:DNA-binding transcription factor activity"/>
    <property type="evidence" value="ECO:0007669"/>
    <property type="project" value="TreeGrafter"/>
</dbReference>
<dbReference type="SUPFAM" id="SSF46689">
    <property type="entry name" value="Homeodomain-like"/>
    <property type="match status" value="1"/>
</dbReference>
<keyword evidence="2 4" id="KW-0238">DNA-binding</keyword>
<dbReference type="GO" id="GO:0000976">
    <property type="term" value="F:transcription cis-regulatory region binding"/>
    <property type="evidence" value="ECO:0007669"/>
    <property type="project" value="TreeGrafter"/>
</dbReference>